<dbReference type="Pfam" id="PF01189">
    <property type="entry name" value="Methyltr_RsmB-F"/>
    <property type="match status" value="1"/>
</dbReference>
<proteinExistence type="inferred from homology"/>
<keyword evidence="4 5" id="KW-0694">RNA-binding</keyword>
<dbReference type="GeneID" id="109381788"/>
<name>A0A8B7R6M6_HIPAR</name>
<dbReference type="GO" id="GO:0032259">
    <property type="term" value="P:methylation"/>
    <property type="evidence" value="ECO:0007669"/>
    <property type="project" value="UniProtKB-KW"/>
</dbReference>
<dbReference type="PANTHER" id="PTHR14663:SF2">
    <property type="entry name" value="METHYLTRANSFERASE NSUN7-RELATED"/>
    <property type="match status" value="1"/>
</dbReference>
<evidence type="ECO:0000259" key="7">
    <source>
        <dbReference type="PROSITE" id="PS51686"/>
    </source>
</evidence>
<accession>A0A8B7R6M6</accession>
<evidence type="ECO:0000313" key="9">
    <source>
        <dbReference type="RefSeq" id="XP_019496322.1"/>
    </source>
</evidence>
<dbReference type="InterPro" id="IPR049561">
    <property type="entry name" value="NSUN5_7_fdxn-like"/>
</dbReference>
<evidence type="ECO:0000256" key="1">
    <source>
        <dbReference type="ARBA" id="ARBA00022603"/>
    </source>
</evidence>
<dbReference type="InterPro" id="IPR029063">
    <property type="entry name" value="SAM-dependent_MTases_sf"/>
</dbReference>
<evidence type="ECO:0000256" key="6">
    <source>
        <dbReference type="SAM" id="MobiDB-lite"/>
    </source>
</evidence>
<dbReference type="PROSITE" id="PS51686">
    <property type="entry name" value="SAM_MT_RSMB_NOP"/>
    <property type="match status" value="1"/>
</dbReference>
<sequence>MFNSTSELQFSNEKNTELSQLASLALSGDAASRGKNSTGLPEKTGYPDSVYVMAANVFQGIQIEKSPDRVLIKYGNEPLRPLSKSKDESFQRLSYELAFSALKYQDILETILIDSYIFPSTTIPDHLSSLIIVMLYDFQDRKFQARFLSDNEDSITEVQEVENLLNSFKTKLAASLARYRIKHDALSIYHILPETIRKQELRASTLPLYAWINTYKISPEEVYHSLKEKGYNKVKSILHIDDKVFAVDQHCYDVLIFPSHLKSDLLNTDLFKDYKLIFQDKSRSLAVHSVKALLNMDDDILLVNTDIEILHQAFINIESKDNRLQKVKVILLLPRCSGLGISNPVEFILNEHEDTGLLKDFSQGGTPESKLHVLAEQQYEQLTHAMRFTKAQAVVYCTCSVYPEENEAVVKKALEFQDRGIKVQPYRLSPPVLPLCSLKEIHLSTDKFFRMEPSAITNGCFLSVLTRERDPSETVSVKDVLARAAAKGLLDGIELGKSSKQEKKKKKSKTSLPKASTTDGNSIQMKIAEFLNRETNANTNWSETSTTKTSLPQKNTTQVGPSSQVRKTNKPATNPLVPAFMKNTAPPRPYERPTHFVRHRPEDRMVALKPVEIVLPPVMLPFSSPQGIRPQIPAQHFYCHWAGPKTVMPSYLTTPLLSRKGDKPKENLPSFLLRCRRPWL</sequence>
<evidence type="ECO:0000256" key="3">
    <source>
        <dbReference type="ARBA" id="ARBA00022691"/>
    </source>
</evidence>
<dbReference type="GO" id="GO:0003723">
    <property type="term" value="F:RNA binding"/>
    <property type="evidence" value="ECO:0007669"/>
    <property type="project" value="UniProtKB-UniRule"/>
</dbReference>
<dbReference type="InterPro" id="IPR049560">
    <property type="entry name" value="MeTrfase_RsmB-F_NOP2_cat"/>
</dbReference>
<feature type="domain" description="SAM-dependent MTase RsmB/NOP-type" evidence="7">
    <location>
        <begin position="305"/>
        <end position="468"/>
    </location>
</feature>
<keyword evidence="1 5" id="KW-0489">Methyltransferase</keyword>
<comment type="caution">
    <text evidence="5">Lacks conserved residue(s) required for the propagation of feature annotation.</text>
</comment>
<dbReference type="AlphaFoldDB" id="A0A8B7R6M6"/>
<feature type="compositionally biased region" description="Polar residues" evidence="6">
    <location>
        <begin position="533"/>
        <end position="572"/>
    </location>
</feature>
<evidence type="ECO:0000256" key="4">
    <source>
        <dbReference type="ARBA" id="ARBA00022884"/>
    </source>
</evidence>
<evidence type="ECO:0000256" key="2">
    <source>
        <dbReference type="ARBA" id="ARBA00022679"/>
    </source>
</evidence>
<dbReference type="RefSeq" id="XP_019496322.1">
    <property type="nucleotide sequence ID" value="XM_019640777.1"/>
</dbReference>
<protein>
    <submittedName>
        <fullName evidence="9">Methyltransferase NSUN7 isoform X2</fullName>
    </submittedName>
</protein>
<feature type="region of interest" description="Disordered" evidence="6">
    <location>
        <begin position="496"/>
        <end position="594"/>
    </location>
</feature>
<dbReference type="Pfam" id="PF21148">
    <property type="entry name" value="NSUN5_fdxn-like"/>
    <property type="match status" value="1"/>
</dbReference>
<dbReference type="InterPro" id="IPR042620">
    <property type="entry name" value="NSUN7"/>
</dbReference>
<evidence type="ECO:0000256" key="5">
    <source>
        <dbReference type="PROSITE-ProRule" id="PRU01023"/>
    </source>
</evidence>
<organism evidence="8 9">
    <name type="scientific">Hipposideros armiger</name>
    <name type="common">Great Himalayan leaf-nosed bat</name>
    <dbReference type="NCBI Taxonomy" id="186990"/>
    <lineage>
        <taxon>Eukaryota</taxon>
        <taxon>Metazoa</taxon>
        <taxon>Chordata</taxon>
        <taxon>Craniata</taxon>
        <taxon>Vertebrata</taxon>
        <taxon>Euteleostomi</taxon>
        <taxon>Mammalia</taxon>
        <taxon>Eutheria</taxon>
        <taxon>Laurasiatheria</taxon>
        <taxon>Chiroptera</taxon>
        <taxon>Yinpterochiroptera</taxon>
        <taxon>Rhinolophoidea</taxon>
        <taxon>Hipposideridae</taxon>
        <taxon>Hipposideros</taxon>
    </lineage>
</organism>
<dbReference type="PANTHER" id="PTHR14663">
    <property type="entry name" value="METHYLTRANSFERASE NSUN7-RELATED"/>
    <property type="match status" value="1"/>
</dbReference>
<dbReference type="OrthoDB" id="6817893at2759"/>
<dbReference type="Proteomes" id="UP000694851">
    <property type="component" value="Unplaced"/>
</dbReference>
<evidence type="ECO:0000313" key="8">
    <source>
        <dbReference type="Proteomes" id="UP000694851"/>
    </source>
</evidence>
<dbReference type="Gene3D" id="3.30.70.1170">
    <property type="entry name" value="Sun protein, domain 3"/>
    <property type="match status" value="1"/>
</dbReference>
<dbReference type="GO" id="GO:0008168">
    <property type="term" value="F:methyltransferase activity"/>
    <property type="evidence" value="ECO:0007669"/>
    <property type="project" value="UniProtKB-KW"/>
</dbReference>
<dbReference type="InterPro" id="IPR001678">
    <property type="entry name" value="MeTrfase_RsmB-F_NOP2_dom"/>
</dbReference>
<feature type="active site" description="Nucleophile" evidence="5">
    <location>
        <position position="399"/>
    </location>
</feature>
<dbReference type="CTD" id="79730"/>
<dbReference type="SUPFAM" id="SSF53335">
    <property type="entry name" value="S-adenosyl-L-methionine-dependent methyltransferases"/>
    <property type="match status" value="1"/>
</dbReference>
<keyword evidence="2 5" id="KW-0808">Transferase</keyword>
<reference evidence="9" key="1">
    <citation type="submission" date="2025-08" db="UniProtKB">
        <authorList>
            <consortium name="RefSeq"/>
        </authorList>
    </citation>
    <scope>IDENTIFICATION</scope>
    <source>
        <tissue evidence="9">Muscle</tissue>
    </source>
</reference>
<comment type="similarity">
    <text evidence="5">Belongs to the class I-like SAM-binding methyltransferase superfamily. RsmB/NOP family.</text>
</comment>
<gene>
    <name evidence="9" type="primary">NSUN7</name>
</gene>
<keyword evidence="8" id="KW-1185">Reference proteome</keyword>
<keyword evidence="3 5" id="KW-0949">S-adenosyl-L-methionine</keyword>
<dbReference type="Gene3D" id="3.40.50.150">
    <property type="entry name" value="Vaccinia Virus protein VP39"/>
    <property type="match status" value="1"/>
</dbReference>